<feature type="domain" description="GGDEF" evidence="2">
    <location>
        <begin position="244"/>
        <end position="373"/>
    </location>
</feature>
<evidence type="ECO:0000313" key="4">
    <source>
        <dbReference type="Proteomes" id="UP000009100"/>
    </source>
</evidence>
<sequence>MQVALLILKTALLQDRIHKIIHIQLTHDSGWLRMVTMTQHTRNSIIDTEHIGRLLKLEGIDLLESAVLTLHQTFGTQYTSIIEKKHFPDQMVPLVIAHSDHVLHDKINARHGHIYQQAVNQKHPDCSFAQYIVQSLPTSAFRQEITSQNSVAIPARSQSGEVMGVLFSTFSSPMSTDQQQDVIKHHQLFADIVIHTLREMWFNDRSEQLVNQLSYEVSHDSLTGLLNRSCLSDTLESITQQSVTPFTLALLDINSFKAINDMHGNYIGDKVLQFVAETLRRTLPDNNLTFRTAGNEFAFITYHSDPIAVCEQILDKIKQGYTSIDIKIDFDVSIGIARSDGDNKDVEQIIFNTSLALKECQHSQDTYIQCYDTHLRVRYQRKTELIAALRSELDSPISDSQAPNDNGMYVVVQPIVDHIDTRWDYFEVLTRWKTTRHGDISPVEFIQVAEESGLIVELGERIIELVCRAKTRLERGLGYKVKLGINCSAHELTDSKRYISYLTRTIEQHHFKANEFVIELTETVLLSPTQETKSALDFLRGQGFTIALDDFGTGYSSLNYIHSYPIDCIKIDATFIRNLLTNSTSESVVWLIVQLAHRLNVSLVAEGVEKREQLEKLHAMGCDKIQGYLYSPPMRPEAIVSYVTHSEPLA</sequence>
<dbReference type="PANTHER" id="PTHR33121">
    <property type="entry name" value="CYCLIC DI-GMP PHOSPHODIESTERASE PDEF"/>
    <property type="match status" value="1"/>
</dbReference>
<dbReference type="InterPro" id="IPR029787">
    <property type="entry name" value="Nucleotide_cyclase"/>
</dbReference>
<dbReference type="NCBIfam" id="TIGR00254">
    <property type="entry name" value="GGDEF"/>
    <property type="match status" value="1"/>
</dbReference>
<dbReference type="InterPro" id="IPR043128">
    <property type="entry name" value="Rev_trsase/Diguanyl_cyclase"/>
</dbReference>
<dbReference type="CDD" id="cd01949">
    <property type="entry name" value="GGDEF"/>
    <property type="match status" value="1"/>
</dbReference>
<dbReference type="SUPFAM" id="SSF55073">
    <property type="entry name" value="Nucleotide cyclase"/>
    <property type="match status" value="1"/>
</dbReference>
<dbReference type="GO" id="GO:0071111">
    <property type="term" value="F:cyclic-guanylate-specific phosphodiesterase activity"/>
    <property type="evidence" value="ECO:0007669"/>
    <property type="project" value="InterPro"/>
</dbReference>
<evidence type="ECO:0000259" key="2">
    <source>
        <dbReference type="PROSITE" id="PS50887"/>
    </source>
</evidence>
<evidence type="ECO:0000313" key="3">
    <source>
        <dbReference type="EMBL" id="CAV25711.1"/>
    </source>
</evidence>
<dbReference type="PROSITE" id="PS50887">
    <property type="entry name" value="GGDEF"/>
    <property type="match status" value="1"/>
</dbReference>
<dbReference type="PANTHER" id="PTHR33121:SF79">
    <property type="entry name" value="CYCLIC DI-GMP PHOSPHODIESTERASE PDED-RELATED"/>
    <property type="match status" value="1"/>
</dbReference>
<dbReference type="CDD" id="cd01948">
    <property type="entry name" value="EAL"/>
    <property type="match status" value="1"/>
</dbReference>
<dbReference type="AlphaFoldDB" id="B7VQS1"/>
<dbReference type="EMBL" id="FM954973">
    <property type="protein sequence ID" value="CAV25711.1"/>
    <property type="molecule type" value="Genomic_DNA"/>
</dbReference>
<feature type="domain" description="EAL" evidence="1">
    <location>
        <begin position="390"/>
        <end position="647"/>
    </location>
</feature>
<accession>B7VQS1</accession>
<dbReference type="Pfam" id="PF00563">
    <property type="entry name" value="EAL"/>
    <property type="match status" value="1"/>
</dbReference>
<dbReference type="eggNOG" id="COG5001">
    <property type="taxonomic scope" value="Bacteria"/>
</dbReference>
<protein>
    <submittedName>
        <fullName evidence="3">GGDEF family protein</fullName>
    </submittedName>
</protein>
<reference evidence="3 4" key="1">
    <citation type="submission" date="2009-02" db="EMBL/GenBank/DDBJ databases">
        <title>Vibrio splendidus str. LGP32 complete genome.</title>
        <authorList>
            <person name="Mazel D."/>
            <person name="Le Roux F."/>
        </authorList>
    </citation>
    <scope>NUCLEOTIDE SEQUENCE [LARGE SCALE GENOMIC DNA]</scope>
    <source>
        <strain evidence="3 4">LGP32</strain>
    </source>
</reference>
<dbReference type="Gene3D" id="3.20.20.450">
    <property type="entry name" value="EAL domain"/>
    <property type="match status" value="1"/>
</dbReference>
<dbReference type="InterPro" id="IPR035919">
    <property type="entry name" value="EAL_sf"/>
</dbReference>
<proteinExistence type="predicted"/>
<gene>
    <name evidence="3" type="ordered locus">VS_II0303</name>
</gene>
<dbReference type="STRING" id="575788.VS_II0303"/>
<evidence type="ECO:0000259" key="1">
    <source>
        <dbReference type="PROSITE" id="PS50883"/>
    </source>
</evidence>
<dbReference type="Pfam" id="PF00990">
    <property type="entry name" value="GGDEF"/>
    <property type="match status" value="1"/>
</dbReference>
<dbReference type="Proteomes" id="UP000009100">
    <property type="component" value="Chromosome 2"/>
</dbReference>
<dbReference type="InterPro" id="IPR050706">
    <property type="entry name" value="Cyclic-di-GMP_PDE-like"/>
</dbReference>
<dbReference type="HOGENOM" id="CLU_000445_70_50_6"/>
<dbReference type="InterPro" id="IPR000160">
    <property type="entry name" value="GGDEF_dom"/>
</dbReference>
<dbReference type="SMART" id="SM00052">
    <property type="entry name" value="EAL"/>
    <property type="match status" value="1"/>
</dbReference>
<dbReference type="PROSITE" id="PS50883">
    <property type="entry name" value="EAL"/>
    <property type="match status" value="1"/>
</dbReference>
<dbReference type="Gene3D" id="3.30.70.270">
    <property type="match status" value="1"/>
</dbReference>
<dbReference type="SUPFAM" id="SSF141868">
    <property type="entry name" value="EAL domain-like"/>
    <property type="match status" value="1"/>
</dbReference>
<dbReference type="InterPro" id="IPR001633">
    <property type="entry name" value="EAL_dom"/>
</dbReference>
<organism evidence="3 4">
    <name type="scientific">Vibrio atlanticus (strain LGP32)</name>
    <name type="common">Vibrio splendidus (strain Mel32)</name>
    <dbReference type="NCBI Taxonomy" id="575788"/>
    <lineage>
        <taxon>Bacteria</taxon>
        <taxon>Pseudomonadati</taxon>
        <taxon>Pseudomonadota</taxon>
        <taxon>Gammaproteobacteria</taxon>
        <taxon>Vibrionales</taxon>
        <taxon>Vibrionaceae</taxon>
        <taxon>Vibrio</taxon>
    </lineage>
</organism>
<name>B7VQS1_VIBA3</name>
<dbReference type="SMART" id="SM00267">
    <property type="entry name" value="GGDEF"/>
    <property type="match status" value="1"/>
</dbReference>
<dbReference type="KEGG" id="vsp:VS_II0303"/>